<proteinExistence type="predicted"/>
<dbReference type="AlphaFoldDB" id="A0A087TW17"/>
<evidence type="ECO:0008006" key="3">
    <source>
        <dbReference type="Google" id="ProtNLM"/>
    </source>
</evidence>
<reference evidence="1 2" key="1">
    <citation type="submission" date="2013-11" db="EMBL/GenBank/DDBJ databases">
        <title>Genome sequencing of Stegodyphus mimosarum.</title>
        <authorList>
            <person name="Bechsgaard J."/>
        </authorList>
    </citation>
    <scope>NUCLEOTIDE SEQUENCE [LARGE SCALE GENOMIC DNA]</scope>
</reference>
<name>A0A087TW17_STEMI</name>
<dbReference type="EMBL" id="KK117010">
    <property type="protein sequence ID" value="KFM69306.1"/>
    <property type="molecule type" value="Genomic_DNA"/>
</dbReference>
<evidence type="ECO:0000313" key="1">
    <source>
        <dbReference type="EMBL" id="KFM69306.1"/>
    </source>
</evidence>
<gene>
    <name evidence="1" type="ORF">X975_03074</name>
</gene>
<dbReference type="Proteomes" id="UP000054359">
    <property type="component" value="Unassembled WGS sequence"/>
</dbReference>
<dbReference type="OrthoDB" id="6503215at2759"/>
<feature type="non-terminal residue" evidence="1">
    <location>
        <position position="150"/>
    </location>
</feature>
<sequence length="150" mass="17052">MCNLWKQFQDTGSIERKPGQRRLRATMARKDCYLSILARRNREATASQLSRYLYAATGNRVTRVTVYKRLNERGLFARKPAVCVPLNEWDQLPQALINCLISSMTSCCEACMAVRGNHNPYQPISFVSSETAVSDLRTPMSVVHEHVCIL</sequence>
<protein>
    <recommendedName>
        <fullName evidence="3">Transposase Tc1-like domain-containing protein</fullName>
    </recommendedName>
</protein>
<keyword evidence="2" id="KW-1185">Reference proteome</keyword>
<organism evidence="1 2">
    <name type="scientific">Stegodyphus mimosarum</name>
    <name type="common">African social velvet spider</name>
    <dbReference type="NCBI Taxonomy" id="407821"/>
    <lineage>
        <taxon>Eukaryota</taxon>
        <taxon>Metazoa</taxon>
        <taxon>Ecdysozoa</taxon>
        <taxon>Arthropoda</taxon>
        <taxon>Chelicerata</taxon>
        <taxon>Arachnida</taxon>
        <taxon>Araneae</taxon>
        <taxon>Araneomorphae</taxon>
        <taxon>Entelegynae</taxon>
        <taxon>Eresoidea</taxon>
        <taxon>Eresidae</taxon>
        <taxon>Stegodyphus</taxon>
    </lineage>
</organism>
<accession>A0A087TW17</accession>
<evidence type="ECO:0000313" key="2">
    <source>
        <dbReference type="Proteomes" id="UP000054359"/>
    </source>
</evidence>